<evidence type="ECO:0000313" key="2">
    <source>
        <dbReference type="EMBL" id="KAK2645135.1"/>
    </source>
</evidence>
<dbReference type="Proteomes" id="UP001280121">
    <property type="component" value="Unassembled WGS sequence"/>
</dbReference>
<comment type="caution">
    <text evidence="2">The sequence shown here is derived from an EMBL/GenBank/DDBJ whole genome shotgun (WGS) entry which is preliminary data.</text>
</comment>
<proteinExistence type="predicted"/>
<protein>
    <recommendedName>
        <fullName evidence="4">DUF4283 domain-containing protein</fullName>
    </recommendedName>
</protein>
<feature type="region of interest" description="Disordered" evidence="1">
    <location>
        <begin position="68"/>
        <end position="96"/>
    </location>
</feature>
<dbReference type="EMBL" id="JANJYI010000006">
    <property type="protein sequence ID" value="KAK2645135.1"/>
    <property type="molecule type" value="Genomic_DNA"/>
</dbReference>
<accession>A0AAD9WWY3</accession>
<evidence type="ECO:0000256" key="1">
    <source>
        <dbReference type="SAM" id="MobiDB-lite"/>
    </source>
</evidence>
<dbReference type="AlphaFoldDB" id="A0AAD9WWY3"/>
<name>A0AAD9WWY3_9ROSI</name>
<organism evidence="2 3">
    <name type="scientific">Dipteronia dyeriana</name>
    <dbReference type="NCBI Taxonomy" id="168575"/>
    <lineage>
        <taxon>Eukaryota</taxon>
        <taxon>Viridiplantae</taxon>
        <taxon>Streptophyta</taxon>
        <taxon>Embryophyta</taxon>
        <taxon>Tracheophyta</taxon>
        <taxon>Spermatophyta</taxon>
        <taxon>Magnoliopsida</taxon>
        <taxon>eudicotyledons</taxon>
        <taxon>Gunneridae</taxon>
        <taxon>Pentapetalae</taxon>
        <taxon>rosids</taxon>
        <taxon>malvids</taxon>
        <taxon>Sapindales</taxon>
        <taxon>Sapindaceae</taxon>
        <taxon>Hippocastanoideae</taxon>
        <taxon>Acereae</taxon>
        <taxon>Dipteronia</taxon>
    </lineage>
</organism>
<reference evidence="2" key="1">
    <citation type="journal article" date="2023" name="Plant J.">
        <title>Genome sequences and population genomics provide insights into the demographic history, inbreeding, and mutation load of two 'living fossil' tree species of Dipteronia.</title>
        <authorList>
            <person name="Feng Y."/>
            <person name="Comes H.P."/>
            <person name="Chen J."/>
            <person name="Zhu S."/>
            <person name="Lu R."/>
            <person name="Zhang X."/>
            <person name="Li P."/>
            <person name="Qiu J."/>
            <person name="Olsen K.M."/>
            <person name="Qiu Y."/>
        </authorList>
    </citation>
    <scope>NUCLEOTIDE SEQUENCE</scope>
    <source>
        <strain evidence="2">KIB01</strain>
    </source>
</reference>
<evidence type="ECO:0000313" key="3">
    <source>
        <dbReference type="Proteomes" id="UP001280121"/>
    </source>
</evidence>
<keyword evidence="3" id="KW-1185">Reference proteome</keyword>
<gene>
    <name evidence="2" type="ORF">Ddye_020330</name>
</gene>
<sequence length="281" mass="31305">MVLCLAGKILSLDLINRDEFRSLIARIWRVQGDVEIEVISSNIYAFHFQCLDDRRKVVVEIDKPLRRKNDKGKKVDSREEEDTGTMSEKCKNPTRKGVDLPVGTGVKIHSWARPDDIVLHNDVVNGLPMVGSVKGQYVGADEVRISQGSGRPVRGNTSTHILLSNEEIGLTKDSGVLKMVIPRNLLLMHLTQSVMNIYRSVGCHRPAGCKKLYSLKHLWGEESAGIRRIIGFEEVLQSECSVSHGNKGGSWADGAVSGYWVFLASWWLRIMVEAVGYACFG</sequence>
<evidence type="ECO:0008006" key="4">
    <source>
        <dbReference type="Google" id="ProtNLM"/>
    </source>
</evidence>